<reference evidence="9 10" key="1">
    <citation type="submission" date="2024-04" db="EMBL/GenBank/DDBJ databases">
        <authorList>
            <person name="Fracassetti M."/>
        </authorList>
    </citation>
    <scope>NUCLEOTIDE SEQUENCE [LARGE SCALE GENOMIC DNA]</scope>
</reference>
<dbReference type="GO" id="GO:0061809">
    <property type="term" value="F:NAD+ nucleosidase activity, cyclic ADP-ribose generating"/>
    <property type="evidence" value="ECO:0007669"/>
    <property type="project" value="UniProtKB-EC"/>
</dbReference>
<dbReference type="Gene3D" id="1.10.8.430">
    <property type="entry name" value="Helical domain of apoptotic protease-activating factors"/>
    <property type="match status" value="1"/>
</dbReference>
<dbReference type="SUPFAM" id="SSF52200">
    <property type="entry name" value="Toll/Interleukin receptor TIR domain"/>
    <property type="match status" value="1"/>
</dbReference>
<protein>
    <recommendedName>
        <fullName evidence="1">ADP-ribosyl cyclase/cyclic ADP-ribose hydrolase</fullName>
        <ecNumber evidence="1">3.2.2.6</ecNumber>
    </recommendedName>
</protein>
<dbReference type="Proteomes" id="UP001497516">
    <property type="component" value="Chromosome 10"/>
</dbReference>
<evidence type="ECO:0000313" key="10">
    <source>
        <dbReference type="Proteomes" id="UP001497516"/>
    </source>
</evidence>
<dbReference type="SMART" id="SM00255">
    <property type="entry name" value="TIR"/>
    <property type="match status" value="1"/>
</dbReference>
<evidence type="ECO:0000256" key="6">
    <source>
        <dbReference type="ARBA" id="ARBA00047304"/>
    </source>
</evidence>
<feature type="region of interest" description="Disordered" evidence="7">
    <location>
        <begin position="1"/>
        <end position="22"/>
    </location>
</feature>
<dbReference type="EC" id="3.2.2.6" evidence="1"/>
<evidence type="ECO:0000256" key="2">
    <source>
        <dbReference type="ARBA" id="ARBA00022614"/>
    </source>
</evidence>
<dbReference type="InterPro" id="IPR045344">
    <property type="entry name" value="C-JID"/>
</dbReference>
<feature type="compositionally biased region" description="Low complexity" evidence="7">
    <location>
        <begin position="1"/>
        <end position="10"/>
    </location>
</feature>
<dbReference type="Gene3D" id="3.40.50.300">
    <property type="entry name" value="P-loop containing nucleotide triphosphate hydrolases"/>
    <property type="match status" value="1"/>
</dbReference>
<dbReference type="InterPro" id="IPR044974">
    <property type="entry name" value="Disease_R_plants"/>
</dbReference>
<dbReference type="InterPro" id="IPR002182">
    <property type="entry name" value="NB-ARC"/>
</dbReference>
<name>A0AAV2D243_9ROSI</name>
<dbReference type="PANTHER" id="PTHR11017">
    <property type="entry name" value="LEUCINE-RICH REPEAT-CONTAINING PROTEIN"/>
    <property type="match status" value="1"/>
</dbReference>
<dbReference type="InterPro" id="IPR035897">
    <property type="entry name" value="Toll_tir_struct_dom_sf"/>
</dbReference>
<dbReference type="InterPro" id="IPR027417">
    <property type="entry name" value="P-loop_NTPase"/>
</dbReference>
<sequence length="1190" mass="134892">MACSSALALMPSPPSSPSSQDFQYTGEWEHDVFLCFRGADTRHGFTSHLMAALSDKQIKAFIDGKLRKTECIDELLSILQKSALSIVIFSENFADSTWCLEEVAMIARRYEKFGHRVLPVFYKVDPSDVAGDSGRYAAAIDHKHGASRYLEDRKRWKVGLKTVANCVGHTSQSIEIESDLIREVVNDVQRQLTDMSPSIMPDNLVGIDSRIMGIKQLLAMNTLDGTRVIGLWGMGGSGKTTLATACYQRFVCSMRDTKHYFFKRINESCESVSGIEGLIQELYSTLLSEKGVSRETLDIRFRRTRLSRLKVFIVLDDVEAPSQLDQLLLGSALDPTTLFAAGSRIIVTTRNKRVLQYARAKIYVVDGLRKDESLQLFSLHSFRQRSPPSNWKGLSRQAISYCGGNPLALRVLGSRLFGEDQNYWNSFLGDLEPGIHNVLVRSYLKLGADEQRLFLDFACFHKVSSRSRMTKYMTSKYGSHAYSRIKDLIDKSMFICFATNGYEHIHVHDLLREMAWRIVNDERKLENRARLYNPEDVHKLFTNREHSGANVFQGVIATEAICLDISKAKEMDLKPNAFEGMHSLTYLVFWYPRAVLHKSGSLPSHLCNIRLPDNGLDSLPNELRYLRWDGFPSESLPSRFNAEYLCYLEIHHSPIVRCWEGVEPSLVNLVSLDLSYCIHLSNVPDLSKSANLEVLVLRGCESLVELPLYLSYDKLTLLDLRDCQSLSRLPTTFNFKSLKSMYLSNCPKVIRCPEVNSGELVYLDLMDTPVRKLPSAIYNVKQGGVLRLCGKRITNFPAIAASLNLFRLCHTTVREMDIYDEHQVPSKLSPRFVRLELVGNSELKRLSRNIWKMVSQTLLLAESPLIESLPEISEPFNHLTELAIIRCQNLKSFPIGISNLKSLQVLHFVGTDVKSLPSWIEELDQLSTLDLSFNKGLEFVSSNICKLANLSILFLKGCSRIQSLPELPPNLDSLHLGGCKSLRVLPSNYRKLRWKRVLFDDCTLDANSHKEMVETFPNQATVSPHLQGGLQYWGSEIPEWFAYKSMNDKDDSRVMVQLPTCNSNRRIKGIAFCIVCSSDIFIYPLCMKCNCDIETTTAGSWSSPDLHLGGTTSSSDNVYMWFDKNLLGETPSETLSDETNEGMRDEAEPWYVKYAGVTVSFRFSFLARKEEDVKNLRKAKLKRLGISLLY</sequence>
<dbReference type="EMBL" id="OZ034814">
    <property type="protein sequence ID" value="CAL1363870.1"/>
    <property type="molecule type" value="Genomic_DNA"/>
</dbReference>
<dbReference type="Gene3D" id="3.80.10.10">
    <property type="entry name" value="Ribonuclease Inhibitor"/>
    <property type="match status" value="2"/>
</dbReference>
<dbReference type="PROSITE" id="PS50104">
    <property type="entry name" value="TIR"/>
    <property type="match status" value="1"/>
</dbReference>
<dbReference type="InterPro" id="IPR032675">
    <property type="entry name" value="LRR_dom_sf"/>
</dbReference>
<evidence type="ECO:0000256" key="7">
    <source>
        <dbReference type="SAM" id="MobiDB-lite"/>
    </source>
</evidence>
<evidence type="ECO:0000256" key="5">
    <source>
        <dbReference type="ARBA" id="ARBA00023027"/>
    </source>
</evidence>
<dbReference type="GO" id="GO:0007165">
    <property type="term" value="P:signal transduction"/>
    <property type="evidence" value="ECO:0007669"/>
    <property type="project" value="InterPro"/>
</dbReference>
<evidence type="ECO:0000313" key="9">
    <source>
        <dbReference type="EMBL" id="CAL1363870.1"/>
    </source>
</evidence>
<dbReference type="Gene3D" id="3.40.50.10140">
    <property type="entry name" value="Toll/interleukin-1 receptor homology (TIR) domain"/>
    <property type="match status" value="1"/>
</dbReference>
<dbReference type="FunFam" id="3.40.50.10140:FF:000007">
    <property type="entry name" value="Disease resistance protein (TIR-NBS-LRR class)"/>
    <property type="match status" value="1"/>
</dbReference>
<keyword evidence="4" id="KW-0378">Hydrolase</keyword>
<dbReference type="SUPFAM" id="SSF52058">
    <property type="entry name" value="L domain-like"/>
    <property type="match status" value="2"/>
</dbReference>
<evidence type="ECO:0000256" key="3">
    <source>
        <dbReference type="ARBA" id="ARBA00022737"/>
    </source>
</evidence>
<dbReference type="AlphaFoldDB" id="A0AAV2D243"/>
<dbReference type="Pfam" id="PF20160">
    <property type="entry name" value="C-JID"/>
    <property type="match status" value="1"/>
</dbReference>
<dbReference type="GO" id="GO:0043531">
    <property type="term" value="F:ADP binding"/>
    <property type="evidence" value="ECO:0007669"/>
    <property type="project" value="InterPro"/>
</dbReference>
<keyword evidence="10" id="KW-1185">Reference proteome</keyword>
<dbReference type="PRINTS" id="PR00364">
    <property type="entry name" value="DISEASERSIST"/>
</dbReference>
<comment type="catalytic activity">
    <reaction evidence="6">
        <text>NAD(+) + H2O = ADP-D-ribose + nicotinamide + H(+)</text>
        <dbReference type="Rhea" id="RHEA:16301"/>
        <dbReference type="ChEBI" id="CHEBI:15377"/>
        <dbReference type="ChEBI" id="CHEBI:15378"/>
        <dbReference type="ChEBI" id="CHEBI:17154"/>
        <dbReference type="ChEBI" id="CHEBI:57540"/>
        <dbReference type="ChEBI" id="CHEBI:57967"/>
        <dbReference type="EC" id="3.2.2.6"/>
    </reaction>
    <physiologicalReaction direction="left-to-right" evidence="6">
        <dbReference type="Rhea" id="RHEA:16302"/>
    </physiologicalReaction>
</comment>
<dbReference type="GO" id="GO:0006952">
    <property type="term" value="P:defense response"/>
    <property type="evidence" value="ECO:0007669"/>
    <property type="project" value="InterPro"/>
</dbReference>
<keyword evidence="3" id="KW-0677">Repeat</keyword>
<dbReference type="InterPro" id="IPR000157">
    <property type="entry name" value="TIR_dom"/>
</dbReference>
<gene>
    <name evidence="9" type="ORF">LTRI10_LOCUS10115</name>
</gene>
<evidence type="ECO:0000256" key="1">
    <source>
        <dbReference type="ARBA" id="ARBA00011982"/>
    </source>
</evidence>
<evidence type="ECO:0000256" key="4">
    <source>
        <dbReference type="ARBA" id="ARBA00022801"/>
    </source>
</evidence>
<dbReference type="PANTHER" id="PTHR11017:SF511">
    <property type="entry name" value="ADP-RIBOSYL CYCLASE_CYCLIC ADP-RIBOSE HYDROLASE"/>
    <property type="match status" value="1"/>
</dbReference>
<keyword evidence="5" id="KW-0520">NAD</keyword>
<dbReference type="InterPro" id="IPR042197">
    <property type="entry name" value="Apaf_helical"/>
</dbReference>
<dbReference type="SUPFAM" id="SSF52540">
    <property type="entry name" value="P-loop containing nucleoside triphosphate hydrolases"/>
    <property type="match status" value="1"/>
</dbReference>
<accession>A0AAV2D243</accession>
<evidence type="ECO:0000259" key="8">
    <source>
        <dbReference type="PROSITE" id="PS50104"/>
    </source>
</evidence>
<proteinExistence type="predicted"/>
<organism evidence="9 10">
    <name type="scientific">Linum trigynum</name>
    <dbReference type="NCBI Taxonomy" id="586398"/>
    <lineage>
        <taxon>Eukaryota</taxon>
        <taxon>Viridiplantae</taxon>
        <taxon>Streptophyta</taxon>
        <taxon>Embryophyta</taxon>
        <taxon>Tracheophyta</taxon>
        <taxon>Spermatophyta</taxon>
        <taxon>Magnoliopsida</taxon>
        <taxon>eudicotyledons</taxon>
        <taxon>Gunneridae</taxon>
        <taxon>Pentapetalae</taxon>
        <taxon>rosids</taxon>
        <taxon>fabids</taxon>
        <taxon>Malpighiales</taxon>
        <taxon>Linaceae</taxon>
        <taxon>Linum</taxon>
    </lineage>
</organism>
<feature type="domain" description="TIR" evidence="8">
    <location>
        <begin position="28"/>
        <end position="192"/>
    </location>
</feature>
<dbReference type="Pfam" id="PF00931">
    <property type="entry name" value="NB-ARC"/>
    <property type="match status" value="1"/>
</dbReference>
<dbReference type="Pfam" id="PF01582">
    <property type="entry name" value="TIR"/>
    <property type="match status" value="1"/>
</dbReference>
<keyword evidence="2" id="KW-0433">Leucine-rich repeat</keyword>